<dbReference type="InterPro" id="IPR023894">
    <property type="entry name" value="Sporulation_SdpB"/>
</dbReference>
<evidence type="ECO:0000259" key="6">
    <source>
        <dbReference type="SMART" id="SM00752"/>
    </source>
</evidence>
<accession>A0A1H4GDB1</accession>
<proteinExistence type="predicted"/>
<dbReference type="AlphaFoldDB" id="A0A1H4GDB1"/>
<evidence type="ECO:0000313" key="7">
    <source>
        <dbReference type="EMBL" id="SEB06898.1"/>
    </source>
</evidence>
<dbReference type="PANTHER" id="PTHR39535:SF2">
    <property type="entry name" value="HTTM DOMAIN-CONTAINING PROTEIN"/>
    <property type="match status" value="1"/>
</dbReference>
<keyword evidence="2 5" id="KW-0812">Transmembrane</keyword>
<evidence type="ECO:0000256" key="1">
    <source>
        <dbReference type="ARBA" id="ARBA00004127"/>
    </source>
</evidence>
<feature type="transmembrane region" description="Helical" evidence="5">
    <location>
        <begin position="50"/>
        <end position="74"/>
    </location>
</feature>
<keyword evidence="3 5" id="KW-1133">Transmembrane helix</keyword>
<feature type="transmembrane region" description="Helical" evidence="5">
    <location>
        <begin position="142"/>
        <end position="162"/>
    </location>
</feature>
<keyword evidence="8" id="KW-1185">Reference proteome</keyword>
<reference evidence="8" key="1">
    <citation type="submission" date="2016-10" db="EMBL/GenBank/DDBJ databases">
        <authorList>
            <person name="Varghese N."/>
            <person name="Submissions S."/>
        </authorList>
    </citation>
    <scope>NUCLEOTIDE SEQUENCE [LARGE SCALE GENOMIC DNA]</scope>
    <source>
        <strain evidence="8">DSM 23920</strain>
    </source>
</reference>
<dbReference type="InterPro" id="IPR011020">
    <property type="entry name" value="HTTM-like"/>
</dbReference>
<evidence type="ECO:0000313" key="8">
    <source>
        <dbReference type="Proteomes" id="UP000199656"/>
    </source>
</evidence>
<feature type="transmembrane region" description="Helical" evidence="5">
    <location>
        <begin position="234"/>
        <end position="267"/>
    </location>
</feature>
<evidence type="ECO:0000256" key="3">
    <source>
        <dbReference type="ARBA" id="ARBA00022989"/>
    </source>
</evidence>
<dbReference type="STRING" id="408074.SAMN05660909_05133"/>
<evidence type="ECO:0000256" key="5">
    <source>
        <dbReference type="SAM" id="Phobius"/>
    </source>
</evidence>
<dbReference type="GO" id="GO:0012505">
    <property type="term" value="C:endomembrane system"/>
    <property type="evidence" value="ECO:0007669"/>
    <property type="project" value="UniProtKB-SubCell"/>
</dbReference>
<dbReference type="InterPro" id="IPR052964">
    <property type="entry name" value="Sporulation_signal_mat"/>
</dbReference>
<comment type="subcellular location">
    <subcellularLocation>
        <location evidence="1">Endomembrane system</location>
        <topology evidence="1">Multi-pass membrane protein</topology>
    </subcellularLocation>
</comment>
<organism evidence="7 8">
    <name type="scientific">Chitinophaga terrae</name>
    <name type="common">ex Kim and Jung 2007</name>
    <dbReference type="NCBI Taxonomy" id="408074"/>
    <lineage>
        <taxon>Bacteria</taxon>
        <taxon>Pseudomonadati</taxon>
        <taxon>Bacteroidota</taxon>
        <taxon>Chitinophagia</taxon>
        <taxon>Chitinophagales</taxon>
        <taxon>Chitinophagaceae</taxon>
        <taxon>Chitinophaga</taxon>
    </lineage>
</organism>
<dbReference type="Proteomes" id="UP000199656">
    <property type="component" value="Unassembled WGS sequence"/>
</dbReference>
<gene>
    <name evidence="7" type="ORF">SAMN05660909_05133</name>
</gene>
<evidence type="ECO:0000256" key="4">
    <source>
        <dbReference type="ARBA" id="ARBA00023136"/>
    </source>
</evidence>
<evidence type="ECO:0000256" key="2">
    <source>
        <dbReference type="ARBA" id="ARBA00022692"/>
    </source>
</evidence>
<dbReference type="SMART" id="SM00752">
    <property type="entry name" value="HTTM"/>
    <property type="match status" value="1"/>
</dbReference>
<name>A0A1H4GDB1_9BACT</name>
<feature type="transmembrane region" description="Helical" evidence="5">
    <location>
        <begin position="205"/>
        <end position="227"/>
    </location>
</feature>
<protein>
    <submittedName>
        <fullName evidence="7">Antimicrobial peptide system protein, SdpB family</fullName>
    </submittedName>
</protein>
<dbReference type="PANTHER" id="PTHR39535">
    <property type="entry name" value="SPORULATION-DELAYING PROTEIN SDPB"/>
    <property type="match status" value="1"/>
</dbReference>
<dbReference type="EMBL" id="FNRL01000036">
    <property type="protein sequence ID" value="SEB06898.1"/>
    <property type="molecule type" value="Genomic_DNA"/>
</dbReference>
<sequence>MFGLARSILASSLLLTLIFNEPDILFRPAGVLFNNALDQANILFFNNLNFFFLLPYSNIQLIRVIAILILLLVISGRYIKITCFLHAWLAVSFINAAVLIEGGDQIAANISILLIPICLVDDRKSHWDVMPAHIRFIREKKLIAAFFYWIIRLQVALIYFHAAVGKMFIEDWVNGTAIYYWFNDPTFGMTPALRLLLDPIIANPYSVVLLTWGTIILEILLFTTLVMDRKYWKPFFVAGILFHISIILVHGLFSFFITMAAALFFLVGPVYKDVPIKLSLLSIRRKRDPVVTA</sequence>
<dbReference type="NCBIfam" id="TIGR04033">
    <property type="entry name" value="export_SdpB"/>
    <property type="match status" value="1"/>
</dbReference>
<feature type="domain" description="HTTM-like" evidence="6">
    <location>
        <begin position="3"/>
        <end position="270"/>
    </location>
</feature>
<keyword evidence="4 5" id="KW-0472">Membrane</keyword>